<dbReference type="Proteomes" id="UP001212841">
    <property type="component" value="Unassembled WGS sequence"/>
</dbReference>
<gene>
    <name evidence="2" type="ORF">HK097_009327</name>
</gene>
<comment type="caution">
    <text evidence="2">The sequence shown here is derived from an EMBL/GenBank/DDBJ whole genome shotgun (WGS) entry which is preliminary data.</text>
</comment>
<dbReference type="EMBL" id="JADGJD010000607">
    <property type="protein sequence ID" value="KAJ3049701.1"/>
    <property type="molecule type" value="Genomic_DNA"/>
</dbReference>
<name>A0AAD5SBB0_9FUNG</name>
<evidence type="ECO:0000313" key="2">
    <source>
        <dbReference type="EMBL" id="KAJ3049701.1"/>
    </source>
</evidence>
<feature type="region of interest" description="Disordered" evidence="1">
    <location>
        <begin position="1"/>
        <end position="84"/>
    </location>
</feature>
<feature type="compositionally biased region" description="Low complexity" evidence="1">
    <location>
        <begin position="35"/>
        <end position="63"/>
    </location>
</feature>
<keyword evidence="3" id="KW-1185">Reference proteome</keyword>
<dbReference type="AlphaFoldDB" id="A0AAD5SBB0"/>
<accession>A0AAD5SBB0</accession>
<evidence type="ECO:0000313" key="3">
    <source>
        <dbReference type="Proteomes" id="UP001212841"/>
    </source>
</evidence>
<reference evidence="2" key="1">
    <citation type="submission" date="2020-05" db="EMBL/GenBank/DDBJ databases">
        <title>Phylogenomic resolution of chytrid fungi.</title>
        <authorList>
            <person name="Stajich J.E."/>
            <person name="Amses K."/>
            <person name="Simmons R."/>
            <person name="Seto K."/>
            <person name="Myers J."/>
            <person name="Bonds A."/>
            <person name="Quandt C.A."/>
            <person name="Barry K."/>
            <person name="Liu P."/>
            <person name="Grigoriev I."/>
            <person name="Longcore J.E."/>
            <person name="James T.Y."/>
        </authorList>
    </citation>
    <scope>NUCLEOTIDE SEQUENCE</scope>
    <source>
        <strain evidence="2">JEL0318</strain>
    </source>
</reference>
<evidence type="ECO:0000256" key="1">
    <source>
        <dbReference type="SAM" id="MobiDB-lite"/>
    </source>
</evidence>
<sequence length="112" mass="11605">MTLNDHSFDDLAAGFPAMNTDEPVVDFYESDEETSSSADTSSDTTSDTSSHTSSSDTASTSTSGTKDKEDGDENEPTKLTNQIQSKMAAYGSGCASVKMPVPVAATASMVSS</sequence>
<protein>
    <submittedName>
        <fullName evidence="2">Uncharacterized protein</fullName>
    </submittedName>
</protein>
<proteinExistence type="predicted"/>
<organism evidence="2 3">
    <name type="scientific">Rhizophlyctis rosea</name>
    <dbReference type="NCBI Taxonomy" id="64517"/>
    <lineage>
        <taxon>Eukaryota</taxon>
        <taxon>Fungi</taxon>
        <taxon>Fungi incertae sedis</taxon>
        <taxon>Chytridiomycota</taxon>
        <taxon>Chytridiomycota incertae sedis</taxon>
        <taxon>Chytridiomycetes</taxon>
        <taxon>Rhizophlyctidales</taxon>
        <taxon>Rhizophlyctidaceae</taxon>
        <taxon>Rhizophlyctis</taxon>
    </lineage>
</organism>